<geneLocation type="plasmid" evidence="2 4">
    <name>pZXPA-20-602k</name>
</geneLocation>
<dbReference type="OrthoDB" id="6932399at2"/>
<protein>
    <recommendedName>
        <fullName evidence="5">KTSC domain-containing protein</fullName>
    </recommendedName>
</protein>
<reference evidence="1 3" key="1">
    <citation type="submission" date="2017-04" db="EMBL/GenBank/DDBJ databases">
        <title>Presence of VIM-2 positive Pseudomonas species in chickens and their surrounding environment.</title>
        <authorList>
            <person name="Zhang R."/>
        </authorList>
    </citation>
    <scope>NUCLEOTIDE SEQUENCE [LARGE SCALE GENOMIC DNA]</scope>
    <source>
        <strain evidence="1 3">DZ-C18</strain>
    </source>
</reference>
<dbReference type="AlphaFoldDB" id="A0A1X0ZNA3"/>
<evidence type="ECO:0008006" key="5">
    <source>
        <dbReference type="Google" id="ProtNLM"/>
    </source>
</evidence>
<dbReference type="Proteomes" id="UP000193675">
    <property type="component" value="Unassembled WGS sequence"/>
</dbReference>
<sequence length="104" mass="11373">MPSAHIITLSSGLPVPVVQYNSTIDGDGFYVSYNDYDTGPELYGCDTTALVFGQMQAFYILNGDHRAAYAALIPQGYEACLDYFKANIEQANIRSDRLPHAGCV</sequence>
<evidence type="ECO:0000313" key="1">
    <source>
        <dbReference type="EMBL" id="ORL58786.1"/>
    </source>
</evidence>
<reference evidence="2 4" key="2">
    <citation type="submission" date="2020-09" db="EMBL/GenBank/DDBJ databases">
        <title>Co-existence of a novel multidrug-resistance efflux pump with carbapenem resistance gene blaVIM-2 in one megaplasmid in Pseudomonas putida.</title>
        <authorList>
            <person name="Peng K."/>
            <person name="Li R."/>
        </authorList>
    </citation>
    <scope>NUCLEOTIDE SEQUENCE [LARGE SCALE GENOMIC DNA]</scope>
    <source>
        <strain evidence="2 4">ZXPA-20</strain>
        <plasmid evidence="2 4">pZXPA-20-602k</plasmid>
    </source>
</reference>
<evidence type="ECO:0000313" key="3">
    <source>
        <dbReference type="Proteomes" id="UP000193675"/>
    </source>
</evidence>
<dbReference type="EMBL" id="CP061724">
    <property type="protein sequence ID" value="QOD01513.1"/>
    <property type="molecule type" value="Genomic_DNA"/>
</dbReference>
<organism evidence="1 3">
    <name type="scientific">Pseudomonas putida</name>
    <name type="common">Arthrobacter siderocapsulatus</name>
    <dbReference type="NCBI Taxonomy" id="303"/>
    <lineage>
        <taxon>Bacteria</taxon>
        <taxon>Pseudomonadati</taxon>
        <taxon>Pseudomonadota</taxon>
        <taxon>Gammaproteobacteria</taxon>
        <taxon>Pseudomonadales</taxon>
        <taxon>Pseudomonadaceae</taxon>
        <taxon>Pseudomonas</taxon>
    </lineage>
</organism>
<dbReference type="RefSeq" id="WP_084851660.1">
    <property type="nucleotide sequence ID" value="NZ_CP061724.1"/>
</dbReference>
<name>A0A1X0ZNA3_PSEPU</name>
<dbReference type="EMBL" id="NBWC01000049">
    <property type="protein sequence ID" value="ORL58786.1"/>
    <property type="molecule type" value="Genomic_DNA"/>
</dbReference>
<accession>A0A1X0ZNA3</accession>
<dbReference type="Proteomes" id="UP000516786">
    <property type="component" value="Plasmid pZXPA-20-602k"/>
</dbReference>
<evidence type="ECO:0000313" key="2">
    <source>
        <dbReference type="EMBL" id="QOD01513.1"/>
    </source>
</evidence>
<proteinExistence type="predicted"/>
<gene>
    <name evidence="1" type="ORF">B7H17_24980</name>
    <name evidence="2" type="ORF">ID616_30280</name>
</gene>
<keyword evidence="2" id="KW-0614">Plasmid</keyword>
<evidence type="ECO:0000313" key="4">
    <source>
        <dbReference type="Proteomes" id="UP000516786"/>
    </source>
</evidence>